<dbReference type="Proteomes" id="UP000193067">
    <property type="component" value="Unassembled WGS sequence"/>
</dbReference>
<sequence>MPRREFLSLPPGVTAAHSPAQCTRARGSFLRYGRPLRRMGTVDGDRWCPHDRCMAVTACRGIWSSLREPHSPRREAPVLQYQSRIRSNRLRPPLCPRIPSFDKLD</sequence>
<evidence type="ECO:0000313" key="3">
    <source>
        <dbReference type="Proteomes" id="UP000193067"/>
    </source>
</evidence>
<evidence type="ECO:0000313" key="2">
    <source>
        <dbReference type="EMBL" id="OSC98565.1"/>
    </source>
</evidence>
<gene>
    <name evidence="2" type="ORF">PYCCODRAFT_971803</name>
</gene>
<protein>
    <submittedName>
        <fullName evidence="2">Uncharacterized protein</fullName>
    </submittedName>
</protein>
<dbReference type="EMBL" id="KZ084136">
    <property type="protein sequence ID" value="OSC98565.1"/>
    <property type="molecule type" value="Genomic_DNA"/>
</dbReference>
<keyword evidence="3" id="KW-1185">Reference proteome</keyword>
<feature type="region of interest" description="Disordered" evidence="1">
    <location>
        <begin position="1"/>
        <end position="20"/>
    </location>
</feature>
<name>A0A1Y2IBQ1_TRAC3</name>
<evidence type="ECO:0000256" key="1">
    <source>
        <dbReference type="SAM" id="MobiDB-lite"/>
    </source>
</evidence>
<dbReference type="AlphaFoldDB" id="A0A1Y2IBQ1"/>
<organism evidence="2 3">
    <name type="scientific">Trametes coccinea (strain BRFM310)</name>
    <name type="common">Pycnoporus coccineus</name>
    <dbReference type="NCBI Taxonomy" id="1353009"/>
    <lineage>
        <taxon>Eukaryota</taxon>
        <taxon>Fungi</taxon>
        <taxon>Dikarya</taxon>
        <taxon>Basidiomycota</taxon>
        <taxon>Agaricomycotina</taxon>
        <taxon>Agaricomycetes</taxon>
        <taxon>Polyporales</taxon>
        <taxon>Polyporaceae</taxon>
        <taxon>Trametes</taxon>
    </lineage>
</organism>
<proteinExistence type="predicted"/>
<reference evidence="2 3" key="1">
    <citation type="journal article" date="2015" name="Biotechnol. Biofuels">
        <title>Enhanced degradation of softwood versus hardwood by the white-rot fungus Pycnoporus coccineus.</title>
        <authorList>
            <person name="Couturier M."/>
            <person name="Navarro D."/>
            <person name="Chevret D."/>
            <person name="Henrissat B."/>
            <person name="Piumi F."/>
            <person name="Ruiz-Duenas F.J."/>
            <person name="Martinez A.T."/>
            <person name="Grigoriev I.V."/>
            <person name="Riley R."/>
            <person name="Lipzen A."/>
            <person name="Berrin J.G."/>
            <person name="Master E.R."/>
            <person name="Rosso M.N."/>
        </authorList>
    </citation>
    <scope>NUCLEOTIDE SEQUENCE [LARGE SCALE GENOMIC DNA]</scope>
    <source>
        <strain evidence="2 3">BRFM310</strain>
    </source>
</reference>
<accession>A0A1Y2IBQ1</accession>